<reference evidence="2" key="1">
    <citation type="submission" date="2025-08" db="UniProtKB">
        <authorList>
            <consortium name="RefSeq"/>
        </authorList>
    </citation>
    <scope>IDENTIFICATION</scope>
</reference>
<dbReference type="Gene3D" id="3.10.10.10">
    <property type="entry name" value="HIV Type 1 Reverse Transcriptase, subunit A, domain 1"/>
    <property type="match status" value="1"/>
</dbReference>
<dbReference type="PaxDb" id="121845-A0A1S3DK52"/>
<dbReference type="AlphaFoldDB" id="A0A1S3DK52"/>
<dbReference type="InterPro" id="IPR043128">
    <property type="entry name" value="Rev_trsase/Diguanyl_cyclase"/>
</dbReference>
<dbReference type="GO" id="GO:0003676">
    <property type="term" value="F:nucleic acid binding"/>
    <property type="evidence" value="ECO:0007669"/>
    <property type="project" value="InterPro"/>
</dbReference>
<dbReference type="RefSeq" id="XP_008483566.1">
    <property type="nucleotide sequence ID" value="XM_008485344.1"/>
</dbReference>
<dbReference type="OMA" id="IDDICTG"/>
<dbReference type="SUPFAM" id="SSF56672">
    <property type="entry name" value="DNA/RNA polymerases"/>
    <property type="match status" value="2"/>
</dbReference>
<dbReference type="Pfam" id="PF03564">
    <property type="entry name" value="DUF1759"/>
    <property type="match status" value="1"/>
</dbReference>
<keyword evidence="1" id="KW-1185">Reference proteome</keyword>
<dbReference type="Gene3D" id="3.30.70.270">
    <property type="match status" value="1"/>
</dbReference>
<dbReference type="KEGG" id="dci:103520254"/>
<dbReference type="InterPro" id="IPR043502">
    <property type="entry name" value="DNA/RNA_pol_sf"/>
</dbReference>
<sequence>MLTFRLHPIVLTADIKQMYRCIKLDPRDSPYQQILWRFSPSDPVQQFEIQRVCFGVACAPYQALRVIKQLIQDEGHRFPLAAQALDSDTYIDDICTGASSVEEVFRRVCSVSMHVLVSVSIRDAYASIVRSRSLLSYPTMFHSLCTSRPKLPQINIPVFDGTHESFSSFKSLFDALVHSQVGLTPIEKYSYLKSLLSGPALACIQGFSFSENNYQIAYQTLVNQFSNKRVVANSICAKLFSIKPLTHEAQLRSFLETFNVSVEAFKAVGINNQGDFLLLFMALRILDPTTRQAFENMWVEKEVVPQYKDLLKFVQGRVSVSDLMSPVVAKPAPTRSTPQASGYKAPPPATVKRSFVANVVSPKPTSEAKPVRDCPCCNQAHKLIVCNQFQRLSIPERYNFLREKQLCFACFGPHSRNLCTTRFSCRQCQSKKHHTLLHSAQPTGPADASPAYSTYPVQPNTSNSLTNVNPGPSGVVNPSTTLSCNLVPDAHKPSYVKQVLLGTAVVSVPDAFGRRHDIRILIDPGSMINIVTQSLANRLCLPSQPSQVSISGIGSGTPQTVTGVLSCTLESKHCPFALNVEAAILPRISANIPALPVSPDIIRQFANVELADPSFFQPSSVHMLLGAQHYADIIRSHEPIIRGEPSLVPSNFGVLVMGCAPAEPVFPAVQQSFFITNMENDLSNQLKRFWEMEEICVKPATNPEDDECEQHFIKTHRREPSGTYVVRLPFRNNQPPDLGNNRSQALNRLLKLERQLDRNPTFRELYHENIKDYLDVGHMIPASKPSDYLLIHHGVLKESSSTTKCRVVFSPAEHASPSHPSLNEALLVGPKLQNDITDIMLTFRLHPIVLTADIKQMYRCIKLDPRDSPYQQILWRFSPSDPVQQFEIQRVCFGVACAPYQALRVIKQLIQDEGHRFPLAAQALDSDTYIDDICTGASSVEEAGRLRDELVSLLATAGFELRKWSCSDPTVLRDLPLNYLEKPHQLGDIETIRVLGLQWDPHQDAFIYRVDPIENCVTKRQVLSQIARIYDLSGFGAARVLDETYTFLKRNEPAIIDHLTGREIQWTFNAPSNPSSGGLWEAGVKSVKHHLKRILNDRPLHYEEFLTLPRSDRSTPELPTDRSSRFMSCGRCSMFDPGHFLIGAPLVARPETNLTDVPSIVSLAGTYISSDPTLVETMGNRVPPHLDSTSEVVLPSDNLKVGGHCGLDD</sequence>
<dbReference type="InterPro" id="IPR005312">
    <property type="entry name" value="DUF1759"/>
</dbReference>
<proteinExistence type="predicted"/>
<dbReference type="GeneID" id="103520254"/>
<evidence type="ECO:0000313" key="2">
    <source>
        <dbReference type="RefSeq" id="XP_008483566.1"/>
    </source>
</evidence>
<dbReference type="InterPro" id="IPR036397">
    <property type="entry name" value="RNaseH_sf"/>
</dbReference>
<dbReference type="PANTHER" id="PTHR47331">
    <property type="entry name" value="PHD-TYPE DOMAIN-CONTAINING PROTEIN"/>
    <property type="match status" value="1"/>
</dbReference>
<dbReference type="PANTHER" id="PTHR47331:SF5">
    <property type="entry name" value="RIBONUCLEASE H"/>
    <property type="match status" value="1"/>
</dbReference>
<name>A0A1S3DK52_DIACI</name>
<organism evidence="1 2">
    <name type="scientific">Diaphorina citri</name>
    <name type="common">Asian citrus psyllid</name>
    <dbReference type="NCBI Taxonomy" id="121845"/>
    <lineage>
        <taxon>Eukaryota</taxon>
        <taxon>Metazoa</taxon>
        <taxon>Ecdysozoa</taxon>
        <taxon>Arthropoda</taxon>
        <taxon>Hexapoda</taxon>
        <taxon>Insecta</taxon>
        <taxon>Pterygota</taxon>
        <taxon>Neoptera</taxon>
        <taxon>Paraneoptera</taxon>
        <taxon>Hemiptera</taxon>
        <taxon>Sternorrhyncha</taxon>
        <taxon>Psylloidea</taxon>
        <taxon>Psyllidae</taxon>
        <taxon>Diaphorininae</taxon>
        <taxon>Diaphorina</taxon>
    </lineage>
</organism>
<dbReference type="Proteomes" id="UP000079169">
    <property type="component" value="Unplaced"/>
</dbReference>
<gene>
    <name evidence="2" type="primary">LOC103520254</name>
</gene>
<protein>
    <submittedName>
        <fullName evidence="2">Uncharacterized protein LOC103520254</fullName>
    </submittedName>
</protein>
<accession>A0A1S3DK52</accession>
<dbReference type="STRING" id="121845.A0A1S3DK52"/>
<evidence type="ECO:0000313" key="1">
    <source>
        <dbReference type="Proteomes" id="UP000079169"/>
    </source>
</evidence>
<dbReference type="GO" id="GO:0071897">
    <property type="term" value="P:DNA biosynthetic process"/>
    <property type="evidence" value="ECO:0007669"/>
    <property type="project" value="UniProtKB-ARBA"/>
</dbReference>
<dbReference type="CDD" id="cd00303">
    <property type="entry name" value="retropepsin_like"/>
    <property type="match status" value="1"/>
</dbReference>
<dbReference type="Gene3D" id="3.30.420.10">
    <property type="entry name" value="Ribonuclease H-like superfamily/Ribonuclease H"/>
    <property type="match status" value="1"/>
</dbReference>